<comment type="caution">
    <text evidence="4">The sequence shown here is derived from an EMBL/GenBank/DDBJ whole genome shotgun (WGS) entry which is preliminary data.</text>
</comment>
<dbReference type="RefSeq" id="WP_373301723.1">
    <property type="nucleotide sequence ID" value="NZ_BNCG01000032.1"/>
</dbReference>
<keyword evidence="2" id="KW-0472">Membrane</keyword>
<evidence type="ECO:0000313" key="5">
    <source>
        <dbReference type="Proteomes" id="UP001595704"/>
    </source>
</evidence>
<reference evidence="5" key="1">
    <citation type="journal article" date="2019" name="Int. J. Syst. Evol. Microbiol.">
        <title>The Global Catalogue of Microorganisms (GCM) 10K type strain sequencing project: providing services to taxonomists for standard genome sequencing and annotation.</title>
        <authorList>
            <consortium name="The Broad Institute Genomics Platform"/>
            <consortium name="The Broad Institute Genome Sequencing Center for Infectious Disease"/>
            <person name="Wu L."/>
            <person name="Ma J."/>
        </authorList>
    </citation>
    <scope>NUCLEOTIDE SEQUENCE [LARGE SCALE GENOMIC DNA]</scope>
    <source>
        <strain evidence="5">KCTC 42282</strain>
    </source>
</reference>
<evidence type="ECO:0000259" key="3">
    <source>
        <dbReference type="Pfam" id="PF13400"/>
    </source>
</evidence>
<dbReference type="InterPro" id="IPR013783">
    <property type="entry name" value="Ig-like_fold"/>
</dbReference>
<dbReference type="EMBL" id="JBHRYC010000001">
    <property type="protein sequence ID" value="MFC3635796.1"/>
    <property type="molecule type" value="Genomic_DNA"/>
</dbReference>
<name>A0ABV7UBB5_9HYPH</name>
<accession>A0ABV7UBB5</accession>
<keyword evidence="2" id="KW-1133">Transmembrane helix</keyword>
<feature type="transmembrane region" description="Helical" evidence="2">
    <location>
        <begin position="15"/>
        <end position="34"/>
    </location>
</feature>
<gene>
    <name evidence="4" type="ORF">ACFONL_00070</name>
</gene>
<keyword evidence="2" id="KW-0812">Transmembrane</keyword>
<dbReference type="Proteomes" id="UP001595704">
    <property type="component" value="Unassembled WGS sequence"/>
</dbReference>
<feature type="region of interest" description="Disordered" evidence="1">
    <location>
        <begin position="347"/>
        <end position="372"/>
    </location>
</feature>
<evidence type="ECO:0000313" key="4">
    <source>
        <dbReference type="EMBL" id="MFC3635796.1"/>
    </source>
</evidence>
<sequence length="372" mass="38404">MSTSERLIKDTNGNVAIAFAIALPLLIGLIAFAIDLSRATRMRSVLSAAIDTAAADILDRGIQCPPSGPTSATFPSDISKCPVGGPKGETVQAMARRLVEQQFAANGYSTRPVISPPILLNPVTRRLAITATAAYPCSLSRVLVGNCSIGINETVGGAGLPTPSRQRGLTLIAPPTSDLWLGERSSPALPTQLSVSNGTAPFSFSVGPRLPHGLSLNQVTGQINGLPRDEDCIAPCSPELRSIAVSVTDREDPAGQRPAAAALSYRIVHKLKLKIEQIPASQVAFSTQTTGGIAPFRYSCSNPPSGMVCDPHTGEISGAALPGASGTITVRVVDGRGKTADAVAVYRSPSTAPSPSALANGARPNSGKNLTN</sequence>
<dbReference type="InterPro" id="IPR028087">
    <property type="entry name" value="Tad_N"/>
</dbReference>
<dbReference type="Pfam" id="PF13400">
    <property type="entry name" value="Tad"/>
    <property type="match status" value="1"/>
</dbReference>
<keyword evidence="5" id="KW-1185">Reference proteome</keyword>
<dbReference type="Gene3D" id="2.60.40.10">
    <property type="entry name" value="Immunoglobulins"/>
    <property type="match status" value="2"/>
</dbReference>
<feature type="domain" description="Putative Flp pilus-assembly TadG-like N-terminal" evidence="3">
    <location>
        <begin position="13"/>
        <end position="54"/>
    </location>
</feature>
<protein>
    <submittedName>
        <fullName evidence="4">TadE/TadG family type IV pilus assembly protein</fullName>
    </submittedName>
</protein>
<evidence type="ECO:0000256" key="2">
    <source>
        <dbReference type="SAM" id="Phobius"/>
    </source>
</evidence>
<feature type="compositionally biased region" description="Low complexity" evidence="1">
    <location>
        <begin position="348"/>
        <end position="359"/>
    </location>
</feature>
<dbReference type="Pfam" id="PF05345">
    <property type="entry name" value="He_PIG"/>
    <property type="match status" value="2"/>
</dbReference>
<proteinExistence type="predicted"/>
<organism evidence="4 5">
    <name type="scientific">Camelimonas fluminis</name>
    <dbReference type="NCBI Taxonomy" id="1576911"/>
    <lineage>
        <taxon>Bacteria</taxon>
        <taxon>Pseudomonadati</taxon>
        <taxon>Pseudomonadota</taxon>
        <taxon>Alphaproteobacteria</taxon>
        <taxon>Hyphomicrobiales</taxon>
        <taxon>Chelatococcaceae</taxon>
        <taxon>Camelimonas</taxon>
    </lineage>
</organism>
<evidence type="ECO:0000256" key="1">
    <source>
        <dbReference type="SAM" id="MobiDB-lite"/>
    </source>
</evidence>